<proteinExistence type="predicted"/>
<organism evidence="1 2">
    <name type="scientific">Peronospora matthiolae</name>
    <dbReference type="NCBI Taxonomy" id="2874970"/>
    <lineage>
        <taxon>Eukaryota</taxon>
        <taxon>Sar</taxon>
        <taxon>Stramenopiles</taxon>
        <taxon>Oomycota</taxon>
        <taxon>Peronosporomycetes</taxon>
        <taxon>Peronosporales</taxon>
        <taxon>Peronosporaceae</taxon>
        <taxon>Peronospora</taxon>
    </lineage>
</organism>
<evidence type="ECO:0000313" key="2">
    <source>
        <dbReference type="Proteomes" id="UP001162060"/>
    </source>
</evidence>
<dbReference type="Proteomes" id="UP001162060">
    <property type="component" value="Unassembled WGS sequence"/>
</dbReference>
<protein>
    <submittedName>
        <fullName evidence="1">Uncharacterized protein</fullName>
    </submittedName>
</protein>
<dbReference type="AlphaFoldDB" id="A0AAV1VAF4"/>
<name>A0AAV1VAF4_9STRA</name>
<evidence type="ECO:0000313" key="1">
    <source>
        <dbReference type="EMBL" id="CAK7943023.1"/>
    </source>
</evidence>
<sequence length="186" mass="20739">MHAVQRREPGDRKALAKARRCVGRINSSLEQQRHLFDADEKMCVERVMTAAKSKVPARYVENSLQRSGSPILPPDDADNGVTCLIPGARLIEFFTVFPVRCMLSNPWRLLGTVSWCLEPSSFGSKQHRVAIDAPCADEIEAQVQRFVEPQGPVWTVLGMTFTSCSYPSFCLQPMQHLQACAAEMEG</sequence>
<dbReference type="EMBL" id="CAKLBY020000286">
    <property type="protein sequence ID" value="CAK7943023.1"/>
    <property type="molecule type" value="Genomic_DNA"/>
</dbReference>
<gene>
    <name evidence="1" type="ORF">PM001_LOCUS28173</name>
</gene>
<comment type="caution">
    <text evidence="1">The sequence shown here is derived from an EMBL/GenBank/DDBJ whole genome shotgun (WGS) entry which is preliminary data.</text>
</comment>
<accession>A0AAV1VAF4</accession>
<reference evidence="1" key="1">
    <citation type="submission" date="2024-01" db="EMBL/GenBank/DDBJ databases">
        <authorList>
            <person name="Webb A."/>
        </authorList>
    </citation>
    <scope>NUCLEOTIDE SEQUENCE</scope>
    <source>
        <strain evidence="1">Pm1</strain>
    </source>
</reference>